<evidence type="ECO:0000313" key="4">
    <source>
        <dbReference type="Proteomes" id="UP000662857"/>
    </source>
</evidence>
<keyword evidence="2" id="KW-0732">Signal</keyword>
<dbReference type="EMBL" id="CP070499">
    <property type="protein sequence ID" value="QSB13070.1"/>
    <property type="molecule type" value="Genomic_DNA"/>
</dbReference>
<sequence length="316" mass="34913">MPSARTHWRRALRRGAAAIAAPALLLTGCTASATMVAKPVANASPLAEFLGTPPRDQLTLPQLDQAERDRQDLVTELVAECMLDAGFEYVAVPISERIGSELLAAYELPPREFAHRYGYGATTIDVEPYQDPNTELRDQLLPAEQTEYDEALWGDPAAGGGCYLRSSGQVYGDPADREAGWTEFADLTGEMNQLYQEIDTDPRLATAHAQWAECMADAGHPDLTEPRDARQSVFDRLPGGVPPADPTLDPGPVDSPDPDRRAEVREYELALAPVDYECQRRHVLGVRRAVTLELEQSFIDRHQAELTRYRDWLGDG</sequence>
<dbReference type="RefSeq" id="WP_239675132.1">
    <property type="nucleotide sequence ID" value="NZ_CP070499.1"/>
</dbReference>
<feature type="signal peptide" evidence="2">
    <location>
        <begin position="1"/>
        <end position="33"/>
    </location>
</feature>
<dbReference type="KEGG" id="nhy:JQS43_15595"/>
<organism evidence="3 4">
    <name type="scientific">Natronosporangium hydrolyticum</name>
    <dbReference type="NCBI Taxonomy" id="2811111"/>
    <lineage>
        <taxon>Bacteria</taxon>
        <taxon>Bacillati</taxon>
        <taxon>Actinomycetota</taxon>
        <taxon>Actinomycetes</taxon>
        <taxon>Micromonosporales</taxon>
        <taxon>Micromonosporaceae</taxon>
        <taxon>Natronosporangium</taxon>
    </lineage>
</organism>
<feature type="chain" id="PRO_5034357713" evidence="2">
    <location>
        <begin position="34"/>
        <end position="316"/>
    </location>
</feature>
<keyword evidence="4" id="KW-1185">Reference proteome</keyword>
<evidence type="ECO:0000313" key="3">
    <source>
        <dbReference type="EMBL" id="QSB13070.1"/>
    </source>
</evidence>
<gene>
    <name evidence="3" type="ORF">JQS43_15595</name>
</gene>
<dbReference type="AlphaFoldDB" id="A0A895YFV5"/>
<evidence type="ECO:0000256" key="1">
    <source>
        <dbReference type="SAM" id="MobiDB-lite"/>
    </source>
</evidence>
<name>A0A895YFV5_9ACTN</name>
<evidence type="ECO:0000256" key="2">
    <source>
        <dbReference type="SAM" id="SignalP"/>
    </source>
</evidence>
<dbReference type="Proteomes" id="UP000662857">
    <property type="component" value="Chromosome"/>
</dbReference>
<proteinExistence type="predicted"/>
<feature type="region of interest" description="Disordered" evidence="1">
    <location>
        <begin position="233"/>
        <end position="259"/>
    </location>
</feature>
<protein>
    <submittedName>
        <fullName evidence="3">Uncharacterized protein</fullName>
    </submittedName>
</protein>
<reference evidence="3" key="1">
    <citation type="submission" date="2021-02" db="EMBL/GenBank/DDBJ databases">
        <title>Natrosporangium hydrolyticum gen. nov., sp. nov, a haloalkaliphilic actinobacterium from a soda solonchak soil.</title>
        <authorList>
            <person name="Sorokin D.Y."/>
            <person name="Khijniak T.V."/>
            <person name="Zakharycheva A.P."/>
            <person name="Boueva O.V."/>
            <person name="Ariskina E.V."/>
            <person name="Hahnke R.L."/>
            <person name="Bunk B."/>
            <person name="Sproer C."/>
            <person name="Schumann P."/>
            <person name="Evtushenko L.I."/>
            <person name="Kublanov I.V."/>
        </authorList>
    </citation>
    <scope>NUCLEOTIDE SEQUENCE</scope>
    <source>
        <strain evidence="3">DSM 106523</strain>
    </source>
</reference>
<dbReference type="PROSITE" id="PS51257">
    <property type="entry name" value="PROKAR_LIPOPROTEIN"/>
    <property type="match status" value="1"/>
</dbReference>
<accession>A0A895YFV5</accession>